<sequence length="420" mass="48906">MNIYLQNEKSSNNNKEIEILKRQLLNREINKLIKTFDYQQLENLLQGNYVIDKSNHRIIINQKAKDSEIKNENIENSNIEYYIDISQFREKDNPLIYLIEYYSRIIQNTVEDNDKNISDTFENNIKNKKDKLLKILNLLLNYSSTLNFETNDGKLPFFVAFTENLVDILKVLLDRSFQLSISSNFSSSSSTFSLLKNGINVHIYNEEWDSVLLYSFKQQNTLPYPAFPFLLNYGLSYCYYHDTIVDLNAQAVVHILNRRKNHFYHNLIKRYPKESSTKEIIMSDLVRLIKSDYDRLDLEMKDRSQNTPLLQAIWTNNLAIVKCLLHFGAKTEAINASGFTPLMLASFLGKVNMVKLLIAYGAHVNARRPSSFNLYFTTQLRSFSFPTSQTMEKGETALTLARQNNHEAVVEVLLRHQATE</sequence>
<dbReference type="PANTHER" id="PTHR24198:SF165">
    <property type="entry name" value="ANKYRIN REPEAT-CONTAINING PROTEIN-RELATED"/>
    <property type="match status" value="1"/>
</dbReference>
<feature type="repeat" description="ANK" evidence="3">
    <location>
        <begin position="304"/>
        <end position="336"/>
    </location>
</feature>
<feature type="repeat" description="ANK" evidence="3">
    <location>
        <begin position="393"/>
        <end position="420"/>
    </location>
</feature>
<gene>
    <name evidence="4" type="ORF">LY90DRAFT_671220</name>
</gene>
<dbReference type="SMART" id="SM00248">
    <property type="entry name" value="ANK"/>
    <property type="match status" value="5"/>
</dbReference>
<evidence type="ECO:0000256" key="2">
    <source>
        <dbReference type="ARBA" id="ARBA00023043"/>
    </source>
</evidence>
<evidence type="ECO:0000313" key="4">
    <source>
        <dbReference type="EMBL" id="ORY47129.1"/>
    </source>
</evidence>
<protein>
    <submittedName>
        <fullName evidence="4">Ankyrin</fullName>
    </submittedName>
</protein>
<reference evidence="4 5" key="1">
    <citation type="submission" date="2016-08" db="EMBL/GenBank/DDBJ databases">
        <title>A Parts List for Fungal Cellulosomes Revealed by Comparative Genomics.</title>
        <authorList>
            <consortium name="DOE Joint Genome Institute"/>
            <person name="Haitjema C.H."/>
            <person name="Gilmore S.P."/>
            <person name="Henske J.K."/>
            <person name="Solomon K.V."/>
            <person name="De Groot R."/>
            <person name="Kuo A."/>
            <person name="Mondo S.J."/>
            <person name="Salamov A.A."/>
            <person name="Labutti K."/>
            <person name="Zhao Z."/>
            <person name="Chiniquy J."/>
            <person name="Barry K."/>
            <person name="Brewer H.M."/>
            <person name="Purvine S.O."/>
            <person name="Wright A.T."/>
            <person name="Boxma B."/>
            <person name="Van Alen T."/>
            <person name="Hackstein J.H."/>
            <person name="Baker S.E."/>
            <person name="Grigoriev I.V."/>
            <person name="O'Malley M.A."/>
        </authorList>
    </citation>
    <scope>NUCLEOTIDE SEQUENCE [LARGE SCALE GENOMIC DNA]</scope>
    <source>
        <strain evidence="4 5">G1</strain>
    </source>
</reference>
<dbReference type="PANTHER" id="PTHR24198">
    <property type="entry name" value="ANKYRIN REPEAT AND PROTEIN KINASE DOMAIN-CONTAINING PROTEIN"/>
    <property type="match status" value="1"/>
</dbReference>
<evidence type="ECO:0000313" key="5">
    <source>
        <dbReference type="Proteomes" id="UP000193920"/>
    </source>
</evidence>
<dbReference type="EMBL" id="MCOG01000105">
    <property type="protein sequence ID" value="ORY47129.1"/>
    <property type="molecule type" value="Genomic_DNA"/>
</dbReference>
<keyword evidence="5" id="KW-1185">Reference proteome</keyword>
<dbReference type="PROSITE" id="PS50088">
    <property type="entry name" value="ANK_REPEAT"/>
    <property type="match status" value="3"/>
</dbReference>
<name>A0A1Y2CJC5_9FUNG</name>
<keyword evidence="2 3" id="KW-0040">ANK repeat</keyword>
<dbReference type="Pfam" id="PF00023">
    <property type="entry name" value="Ank"/>
    <property type="match status" value="1"/>
</dbReference>
<evidence type="ECO:0000256" key="1">
    <source>
        <dbReference type="ARBA" id="ARBA00022737"/>
    </source>
</evidence>
<dbReference type="Pfam" id="PF12796">
    <property type="entry name" value="Ank_2"/>
    <property type="match status" value="1"/>
</dbReference>
<organism evidence="4 5">
    <name type="scientific">Neocallimastix californiae</name>
    <dbReference type="NCBI Taxonomy" id="1754190"/>
    <lineage>
        <taxon>Eukaryota</taxon>
        <taxon>Fungi</taxon>
        <taxon>Fungi incertae sedis</taxon>
        <taxon>Chytridiomycota</taxon>
        <taxon>Chytridiomycota incertae sedis</taxon>
        <taxon>Neocallimastigomycetes</taxon>
        <taxon>Neocallimastigales</taxon>
        <taxon>Neocallimastigaceae</taxon>
        <taxon>Neocallimastix</taxon>
    </lineage>
</organism>
<accession>A0A1Y2CJC5</accession>
<dbReference type="STRING" id="1754190.A0A1Y2CJC5"/>
<dbReference type="PROSITE" id="PS50297">
    <property type="entry name" value="ANK_REP_REGION"/>
    <property type="match status" value="2"/>
</dbReference>
<dbReference type="InterPro" id="IPR036770">
    <property type="entry name" value="Ankyrin_rpt-contain_sf"/>
</dbReference>
<proteinExistence type="predicted"/>
<dbReference type="Proteomes" id="UP000193920">
    <property type="component" value="Unassembled WGS sequence"/>
</dbReference>
<keyword evidence="1" id="KW-0677">Repeat</keyword>
<dbReference type="OrthoDB" id="341259at2759"/>
<dbReference type="Gene3D" id="1.25.40.20">
    <property type="entry name" value="Ankyrin repeat-containing domain"/>
    <property type="match status" value="2"/>
</dbReference>
<comment type="caution">
    <text evidence="4">The sequence shown here is derived from an EMBL/GenBank/DDBJ whole genome shotgun (WGS) entry which is preliminary data.</text>
</comment>
<evidence type="ECO:0000256" key="3">
    <source>
        <dbReference type="PROSITE-ProRule" id="PRU00023"/>
    </source>
</evidence>
<dbReference type="InterPro" id="IPR002110">
    <property type="entry name" value="Ankyrin_rpt"/>
</dbReference>
<dbReference type="SUPFAM" id="SSF48403">
    <property type="entry name" value="Ankyrin repeat"/>
    <property type="match status" value="1"/>
</dbReference>
<feature type="repeat" description="ANK" evidence="3">
    <location>
        <begin position="337"/>
        <end position="369"/>
    </location>
</feature>
<dbReference type="AlphaFoldDB" id="A0A1Y2CJC5"/>